<sequence length="40" mass="4479">MCSRIGGLSAYGVRPQLISTSYLCRIEKFCACLFTYRTGL</sequence>
<reference evidence="1" key="2">
    <citation type="journal article" date="2015" name="Data Brief">
        <title>Shoot transcriptome of the giant reed, Arundo donax.</title>
        <authorList>
            <person name="Barrero R.A."/>
            <person name="Guerrero F.D."/>
            <person name="Moolhuijzen P."/>
            <person name="Goolsby J.A."/>
            <person name="Tidwell J."/>
            <person name="Bellgard S.E."/>
            <person name="Bellgard M.I."/>
        </authorList>
    </citation>
    <scope>NUCLEOTIDE SEQUENCE</scope>
    <source>
        <tissue evidence="1">Shoot tissue taken approximately 20 cm above the soil surface</tissue>
    </source>
</reference>
<reference evidence="1" key="1">
    <citation type="submission" date="2014-09" db="EMBL/GenBank/DDBJ databases">
        <authorList>
            <person name="Magalhaes I.L.F."/>
            <person name="Oliveira U."/>
            <person name="Santos F.R."/>
            <person name="Vidigal T.H.D.A."/>
            <person name="Brescovit A.D."/>
            <person name="Santos A.J."/>
        </authorList>
    </citation>
    <scope>NUCLEOTIDE SEQUENCE</scope>
    <source>
        <tissue evidence="1">Shoot tissue taken approximately 20 cm above the soil surface</tissue>
    </source>
</reference>
<accession>A0A0A9CH99</accession>
<organism evidence="1">
    <name type="scientific">Arundo donax</name>
    <name type="common">Giant reed</name>
    <name type="synonym">Donax arundinaceus</name>
    <dbReference type="NCBI Taxonomy" id="35708"/>
    <lineage>
        <taxon>Eukaryota</taxon>
        <taxon>Viridiplantae</taxon>
        <taxon>Streptophyta</taxon>
        <taxon>Embryophyta</taxon>
        <taxon>Tracheophyta</taxon>
        <taxon>Spermatophyta</taxon>
        <taxon>Magnoliopsida</taxon>
        <taxon>Liliopsida</taxon>
        <taxon>Poales</taxon>
        <taxon>Poaceae</taxon>
        <taxon>PACMAD clade</taxon>
        <taxon>Arundinoideae</taxon>
        <taxon>Arundineae</taxon>
        <taxon>Arundo</taxon>
    </lineage>
</organism>
<name>A0A0A9CH99_ARUDO</name>
<protein>
    <submittedName>
        <fullName evidence="1">Uncharacterized protein</fullName>
    </submittedName>
</protein>
<evidence type="ECO:0000313" key="1">
    <source>
        <dbReference type="EMBL" id="JAD74956.1"/>
    </source>
</evidence>
<dbReference type="AlphaFoldDB" id="A0A0A9CH99"/>
<dbReference type="EMBL" id="GBRH01222939">
    <property type="protein sequence ID" value="JAD74956.1"/>
    <property type="molecule type" value="Transcribed_RNA"/>
</dbReference>
<proteinExistence type="predicted"/>